<dbReference type="InterPro" id="IPR039420">
    <property type="entry name" value="WalR-like"/>
</dbReference>
<evidence type="ECO:0000259" key="7">
    <source>
        <dbReference type="PROSITE" id="PS50110"/>
    </source>
</evidence>
<dbReference type="PANTHER" id="PTHR48111:SF1">
    <property type="entry name" value="TWO-COMPONENT RESPONSE REGULATOR ORR33"/>
    <property type="match status" value="1"/>
</dbReference>
<dbReference type="Proteomes" id="UP000199532">
    <property type="component" value="Unassembled WGS sequence"/>
</dbReference>
<dbReference type="NCBIfam" id="TIGR00229">
    <property type="entry name" value="sensory_box"/>
    <property type="match status" value="1"/>
</dbReference>
<dbReference type="SUPFAM" id="SSF55785">
    <property type="entry name" value="PYP-like sensor domain (PAS domain)"/>
    <property type="match status" value="1"/>
</dbReference>
<evidence type="ECO:0000313" key="9">
    <source>
        <dbReference type="EMBL" id="SEI74050.1"/>
    </source>
</evidence>
<dbReference type="InterPro" id="IPR035965">
    <property type="entry name" value="PAS-like_dom_sf"/>
</dbReference>
<gene>
    <name evidence="9" type="ORF">SAMN04487995_1965</name>
</gene>
<evidence type="ECO:0000256" key="1">
    <source>
        <dbReference type="ARBA" id="ARBA00022553"/>
    </source>
</evidence>
<dbReference type="OrthoDB" id="9124519at2"/>
<dbReference type="InterPro" id="IPR011006">
    <property type="entry name" value="CheY-like_superfamily"/>
</dbReference>
<dbReference type="STRING" id="408657.SAMN04487995_1965"/>
<dbReference type="InterPro" id="IPR013655">
    <property type="entry name" value="PAS_fold_3"/>
</dbReference>
<feature type="domain" description="PAS" evidence="8">
    <location>
        <begin position="140"/>
        <end position="211"/>
    </location>
</feature>
<keyword evidence="5" id="KW-0804">Transcription</keyword>
<keyword evidence="3" id="KW-0805">Transcription regulation</keyword>
<evidence type="ECO:0000313" key="10">
    <source>
        <dbReference type="Proteomes" id="UP000199532"/>
    </source>
</evidence>
<feature type="domain" description="Response regulatory" evidence="7">
    <location>
        <begin position="9"/>
        <end position="127"/>
    </location>
</feature>
<evidence type="ECO:0000256" key="5">
    <source>
        <dbReference type="ARBA" id="ARBA00023163"/>
    </source>
</evidence>
<keyword evidence="4" id="KW-0238">DNA-binding</keyword>
<dbReference type="SUPFAM" id="SSF52172">
    <property type="entry name" value="CheY-like"/>
    <property type="match status" value="1"/>
</dbReference>
<dbReference type="CDD" id="cd00130">
    <property type="entry name" value="PAS"/>
    <property type="match status" value="1"/>
</dbReference>
<dbReference type="InterPro" id="IPR000014">
    <property type="entry name" value="PAS"/>
</dbReference>
<dbReference type="Gene3D" id="3.40.50.2300">
    <property type="match status" value="1"/>
</dbReference>
<dbReference type="PANTHER" id="PTHR48111">
    <property type="entry name" value="REGULATOR OF RPOS"/>
    <property type="match status" value="1"/>
</dbReference>
<dbReference type="PROSITE" id="PS50110">
    <property type="entry name" value="RESPONSE_REGULATORY"/>
    <property type="match status" value="1"/>
</dbReference>
<dbReference type="EMBL" id="FNXY01000003">
    <property type="protein sequence ID" value="SEI74050.1"/>
    <property type="molecule type" value="Genomic_DNA"/>
</dbReference>
<evidence type="ECO:0000256" key="4">
    <source>
        <dbReference type="ARBA" id="ARBA00023125"/>
    </source>
</evidence>
<dbReference type="RefSeq" id="WP_090334982.1">
    <property type="nucleotide sequence ID" value="NZ_FNXY01000003.1"/>
</dbReference>
<dbReference type="Pfam" id="PF00072">
    <property type="entry name" value="Response_reg"/>
    <property type="match status" value="1"/>
</dbReference>
<organism evidence="9 10">
    <name type="scientific">Dyadobacter koreensis</name>
    <dbReference type="NCBI Taxonomy" id="408657"/>
    <lineage>
        <taxon>Bacteria</taxon>
        <taxon>Pseudomonadati</taxon>
        <taxon>Bacteroidota</taxon>
        <taxon>Cytophagia</taxon>
        <taxon>Cytophagales</taxon>
        <taxon>Spirosomataceae</taxon>
        <taxon>Dyadobacter</taxon>
    </lineage>
</organism>
<dbReference type="InterPro" id="IPR001789">
    <property type="entry name" value="Sig_transdc_resp-reg_receiver"/>
</dbReference>
<evidence type="ECO:0000256" key="3">
    <source>
        <dbReference type="ARBA" id="ARBA00023015"/>
    </source>
</evidence>
<dbReference type="SUPFAM" id="SSF47384">
    <property type="entry name" value="Homodimeric domain of signal transducing histidine kinase"/>
    <property type="match status" value="1"/>
</dbReference>
<dbReference type="Pfam" id="PF08447">
    <property type="entry name" value="PAS_3"/>
    <property type="match status" value="1"/>
</dbReference>
<proteinExistence type="predicted"/>
<dbReference type="GO" id="GO:0000156">
    <property type="term" value="F:phosphorelay response regulator activity"/>
    <property type="evidence" value="ECO:0007669"/>
    <property type="project" value="TreeGrafter"/>
</dbReference>
<feature type="modified residue" description="4-aspartylphosphate" evidence="6">
    <location>
        <position position="62"/>
    </location>
</feature>
<name>A0A1H6TCM5_9BACT</name>
<dbReference type="GO" id="GO:0032993">
    <property type="term" value="C:protein-DNA complex"/>
    <property type="evidence" value="ECO:0007669"/>
    <property type="project" value="TreeGrafter"/>
</dbReference>
<dbReference type="InterPro" id="IPR036097">
    <property type="entry name" value="HisK_dim/P_sf"/>
</dbReference>
<dbReference type="AlphaFoldDB" id="A0A1H6TCM5"/>
<keyword evidence="10" id="KW-1185">Reference proteome</keyword>
<dbReference type="Gene3D" id="3.30.450.20">
    <property type="entry name" value="PAS domain"/>
    <property type="match status" value="1"/>
</dbReference>
<keyword evidence="2" id="KW-0902">Two-component regulatory system</keyword>
<dbReference type="SMART" id="SM00448">
    <property type="entry name" value="REC"/>
    <property type="match status" value="1"/>
</dbReference>
<dbReference type="PROSITE" id="PS50112">
    <property type="entry name" value="PAS"/>
    <property type="match status" value="1"/>
</dbReference>
<dbReference type="GO" id="GO:0005829">
    <property type="term" value="C:cytosol"/>
    <property type="evidence" value="ECO:0007669"/>
    <property type="project" value="TreeGrafter"/>
</dbReference>
<evidence type="ECO:0000259" key="8">
    <source>
        <dbReference type="PROSITE" id="PS50112"/>
    </source>
</evidence>
<dbReference type="GO" id="GO:0000155">
    <property type="term" value="F:phosphorelay sensor kinase activity"/>
    <property type="evidence" value="ECO:0007669"/>
    <property type="project" value="InterPro"/>
</dbReference>
<protein>
    <submittedName>
        <fullName evidence="9">PAS domain S-box-containing protein</fullName>
    </submittedName>
</protein>
<reference evidence="9 10" key="1">
    <citation type="submission" date="2016-10" db="EMBL/GenBank/DDBJ databases">
        <authorList>
            <person name="de Groot N.N."/>
        </authorList>
    </citation>
    <scope>NUCLEOTIDE SEQUENCE [LARGE SCALE GENOMIC DNA]</scope>
    <source>
        <strain evidence="9 10">DSM 19938</strain>
    </source>
</reference>
<dbReference type="GO" id="GO:0000976">
    <property type="term" value="F:transcription cis-regulatory region binding"/>
    <property type="evidence" value="ECO:0007669"/>
    <property type="project" value="TreeGrafter"/>
</dbReference>
<evidence type="ECO:0000256" key="2">
    <source>
        <dbReference type="ARBA" id="ARBA00023012"/>
    </source>
</evidence>
<keyword evidence="1 6" id="KW-0597">Phosphoprotein</keyword>
<sequence length="335" mass="38779">MEKDNNIYRILVIEDNPGDFALIEDFLEDQIYLPEIFQAKNFKEGEQFLKETGWAINVILLDLSLPDKSGEELITEILAISSGIPIIILTGYPDVAFSVRSLSLGVADYLLKDDLTASSLFKSILYSIERKKKSLELEESQKRYSDLFQLSPQPMWVYDINTLRFLNVNNAAIRHYGYSYEEFLTMTIREIRPVEDLPKLDEQISLLRNKTDVHYGGIFRHCKKNGEIIWAEIQSNAIQLDNIDGRVVLVNDVTERLKYILEIEDKNKKLREIAWMQSHVFRAPVARLMSLIDLATNYENTEVEQREFLDKMLTSVKELDTVIRCIAGKTDEIDQ</sequence>
<dbReference type="CDD" id="cd00156">
    <property type="entry name" value="REC"/>
    <property type="match status" value="1"/>
</dbReference>
<dbReference type="GO" id="GO:0006355">
    <property type="term" value="P:regulation of DNA-templated transcription"/>
    <property type="evidence" value="ECO:0007669"/>
    <property type="project" value="TreeGrafter"/>
</dbReference>
<dbReference type="SMART" id="SM00091">
    <property type="entry name" value="PAS"/>
    <property type="match status" value="2"/>
</dbReference>
<accession>A0A1H6TCM5</accession>
<evidence type="ECO:0000256" key="6">
    <source>
        <dbReference type="PROSITE-ProRule" id="PRU00169"/>
    </source>
</evidence>